<dbReference type="InterPro" id="IPR043731">
    <property type="entry name" value="DUF5674"/>
</dbReference>
<name>A0A857N908_9BACT</name>
<keyword evidence="3" id="KW-1185">Reference proteome</keyword>
<dbReference type="RefSeq" id="WP_161932159.1">
    <property type="nucleotide sequence ID" value="NZ_CP047901.1"/>
</dbReference>
<accession>A0A857N908</accession>
<evidence type="ECO:0000313" key="3">
    <source>
        <dbReference type="Proteomes" id="UP000463983"/>
    </source>
</evidence>
<dbReference type="AlphaFoldDB" id="A0A857N908"/>
<protein>
    <submittedName>
        <fullName evidence="2">Uncharacterized protein</fullName>
    </submittedName>
</protein>
<reference evidence="3" key="1">
    <citation type="journal article" date="2020" name="Microorganisms">
        <title>Complete Genome of a Member of a New Bacterial Lineage in the Microgenomates Group Reveals an Unusual Nucleotide Composition Disparity Between Two Strands of DNA and Limited Metabolic Potential.</title>
        <authorList>
            <person name="Kadnikov V.V."/>
            <person name="Mardanov A.V."/>
            <person name="Beletsky A.V."/>
            <person name="Karnachuk O.V."/>
            <person name="Ravin N.V."/>
        </authorList>
    </citation>
    <scope>NUCLEOTIDE SEQUENCE [LARGE SCALE GENOMIC DNA]</scope>
</reference>
<keyword evidence="1" id="KW-0175">Coiled coil</keyword>
<organism evidence="2 3">
    <name type="scientific">Candidatus Chazhemtobacterium aquaticus</name>
    <dbReference type="NCBI Taxonomy" id="2715735"/>
    <lineage>
        <taxon>Bacteria</taxon>
        <taxon>Candidatus Chazhemtobacteraceae</taxon>
        <taxon>Candidatus Chazhemtobacterium</taxon>
    </lineage>
</organism>
<proteinExistence type="predicted"/>
<dbReference type="Pfam" id="PF18924">
    <property type="entry name" value="DUF5674"/>
    <property type="match status" value="1"/>
</dbReference>
<dbReference type="KEGG" id="caqa:MICH65_0822"/>
<dbReference type="EMBL" id="CP047901">
    <property type="protein sequence ID" value="QHO63803.1"/>
    <property type="molecule type" value="Genomic_DNA"/>
</dbReference>
<evidence type="ECO:0000256" key="1">
    <source>
        <dbReference type="SAM" id="Coils"/>
    </source>
</evidence>
<gene>
    <name evidence="2" type="ORF">MICH65_0822</name>
</gene>
<feature type="coiled-coil region" evidence="1">
    <location>
        <begin position="7"/>
        <end position="34"/>
    </location>
</feature>
<dbReference type="Proteomes" id="UP000463983">
    <property type="component" value="Chromosome"/>
</dbReference>
<sequence>MVVLIDKEISEKQLEQSKEEYDEYIKIVVDVKKEVLTLGGEWHADGEKALLDNGSMQGDLWGGGVNLETKEIDFNSLINIRSGVNESMEVVDAKVRSRMSEIIKKKLERWL</sequence>
<evidence type="ECO:0000313" key="2">
    <source>
        <dbReference type="EMBL" id="QHO63803.1"/>
    </source>
</evidence>